<dbReference type="InterPro" id="IPR029045">
    <property type="entry name" value="ClpP/crotonase-like_dom_sf"/>
</dbReference>
<dbReference type="InterPro" id="IPR006176">
    <property type="entry name" value="3-OHacyl-CoA_DH_NAD-bd"/>
</dbReference>
<dbReference type="Proteomes" id="UP000193077">
    <property type="component" value="Unassembled WGS sequence"/>
</dbReference>
<dbReference type="Pfam" id="PF02737">
    <property type="entry name" value="3HCDH_N"/>
    <property type="match status" value="1"/>
</dbReference>
<evidence type="ECO:0000256" key="4">
    <source>
        <dbReference type="ARBA" id="ARBA00022963"/>
    </source>
</evidence>
<reference evidence="15 16" key="1">
    <citation type="submission" date="2017-03" db="EMBL/GenBank/DDBJ databases">
        <authorList>
            <person name="Afonso C.L."/>
            <person name="Miller P.J."/>
            <person name="Scott M.A."/>
            <person name="Spackman E."/>
            <person name="Goraichik I."/>
            <person name="Dimitrov K.M."/>
            <person name="Suarez D.L."/>
            <person name="Swayne D.E."/>
        </authorList>
    </citation>
    <scope>NUCLEOTIDE SEQUENCE [LARGE SCALE GENOMIC DNA]</scope>
    <source>
        <strain evidence="15 16">CECT 7639</strain>
    </source>
</reference>
<dbReference type="Gene3D" id="3.90.226.10">
    <property type="entry name" value="2-enoyl-CoA Hydratase, Chain A, domain 1"/>
    <property type="match status" value="1"/>
</dbReference>
<keyword evidence="9" id="KW-0413">Isomerase</keyword>
<dbReference type="InterPro" id="IPR006108">
    <property type="entry name" value="3HC_DH_C"/>
</dbReference>
<dbReference type="Pfam" id="PF00378">
    <property type="entry name" value="ECH_1"/>
    <property type="match status" value="1"/>
</dbReference>
<dbReference type="GO" id="GO:0016853">
    <property type="term" value="F:isomerase activity"/>
    <property type="evidence" value="ECO:0007669"/>
    <property type="project" value="UniProtKB-KW"/>
</dbReference>
<evidence type="ECO:0000313" key="15">
    <source>
        <dbReference type="EMBL" id="SLN22564.1"/>
    </source>
</evidence>
<name>A0A1Y5RRG7_9RHOB</name>
<proteinExistence type="predicted"/>
<dbReference type="Pfam" id="PF00725">
    <property type="entry name" value="3HCDH"/>
    <property type="match status" value="1"/>
</dbReference>
<evidence type="ECO:0000256" key="12">
    <source>
        <dbReference type="ARBA" id="ARBA00049556"/>
    </source>
</evidence>
<dbReference type="EMBL" id="FWFO01000001">
    <property type="protein sequence ID" value="SLN22564.1"/>
    <property type="molecule type" value="Genomic_DNA"/>
</dbReference>
<dbReference type="SUPFAM" id="SSF48179">
    <property type="entry name" value="6-phosphogluconate dehydrogenase C-terminal domain-like"/>
    <property type="match status" value="2"/>
</dbReference>
<evidence type="ECO:0000256" key="1">
    <source>
        <dbReference type="ARBA" id="ARBA00004275"/>
    </source>
</evidence>
<dbReference type="InterPro" id="IPR008927">
    <property type="entry name" value="6-PGluconate_DH-like_C_sf"/>
</dbReference>
<evidence type="ECO:0000259" key="14">
    <source>
        <dbReference type="Pfam" id="PF02737"/>
    </source>
</evidence>
<evidence type="ECO:0000313" key="16">
    <source>
        <dbReference type="Proteomes" id="UP000193077"/>
    </source>
</evidence>
<comment type="subcellular location">
    <subcellularLocation>
        <location evidence="1">Peroxisome</location>
    </subcellularLocation>
</comment>
<evidence type="ECO:0000256" key="3">
    <source>
        <dbReference type="ARBA" id="ARBA00022832"/>
    </source>
</evidence>
<keyword evidence="3" id="KW-0276">Fatty acid metabolism</keyword>
<evidence type="ECO:0000256" key="5">
    <source>
        <dbReference type="ARBA" id="ARBA00023002"/>
    </source>
</evidence>
<dbReference type="InterPro" id="IPR036291">
    <property type="entry name" value="NAD(P)-bd_dom_sf"/>
</dbReference>
<dbReference type="PANTHER" id="PTHR23309">
    <property type="entry name" value="3-HYDROXYACYL-COA DEHYROGENASE"/>
    <property type="match status" value="1"/>
</dbReference>
<evidence type="ECO:0000256" key="2">
    <source>
        <dbReference type="ARBA" id="ARBA00005005"/>
    </source>
</evidence>
<keyword evidence="10" id="KW-0456">Lyase</keyword>
<keyword evidence="11" id="KW-0511">Multifunctional enzyme</keyword>
<accession>A0A1Y5RRG7</accession>
<protein>
    <submittedName>
        <fullName evidence="15">Fatty acid oxidation complex subunit alpha</fullName>
    </submittedName>
</protein>
<dbReference type="Gene3D" id="3.40.50.720">
    <property type="entry name" value="NAD(P)-binding Rossmann-like Domain"/>
    <property type="match status" value="1"/>
</dbReference>
<dbReference type="RefSeq" id="WP_085794377.1">
    <property type="nucleotide sequence ID" value="NZ_FWFO01000001.1"/>
</dbReference>
<evidence type="ECO:0000259" key="13">
    <source>
        <dbReference type="Pfam" id="PF00725"/>
    </source>
</evidence>
<evidence type="ECO:0000256" key="7">
    <source>
        <dbReference type="ARBA" id="ARBA00023098"/>
    </source>
</evidence>
<dbReference type="PANTHER" id="PTHR23309:SF51">
    <property type="entry name" value="3-HYDROXYACYL-COA DEHYDROGENASE-RELATED"/>
    <property type="match status" value="1"/>
</dbReference>
<dbReference type="GO" id="GO:0003857">
    <property type="term" value="F:(3S)-3-hydroxyacyl-CoA dehydrogenase (NAD+) activity"/>
    <property type="evidence" value="ECO:0007669"/>
    <property type="project" value="UniProtKB-EC"/>
</dbReference>
<keyword evidence="16" id="KW-1185">Reference proteome</keyword>
<dbReference type="Gene3D" id="1.10.1040.50">
    <property type="match status" value="1"/>
</dbReference>
<evidence type="ECO:0000256" key="8">
    <source>
        <dbReference type="ARBA" id="ARBA00023140"/>
    </source>
</evidence>
<feature type="domain" description="3-hydroxyacyl-CoA dehydrogenase NAD binding" evidence="14">
    <location>
        <begin position="288"/>
        <end position="463"/>
    </location>
</feature>
<dbReference type="GO" id="GO:0006635">
    <property type="term" value="P:fatty acid beta-oxidation"/>
    <property type="evidence" value="ECO:0007669"/>
    <property type="project" value="UniProtKB-UniPathway"/>
</dbReference>
<evidence type="ECO:0000256" key="6">
    <source>
        <dbReference type="ARBA" id="ARBA00023027"/>
    </source>
</evidence>
<dbReference type="SUPFAM" id="SSF52096">
    <property type="entry name" value="ClpP/crotonase"/>
    <property type="match status" value="1"/>
</dbReference>
<dbReference type="UniPathway" id="UPA00659"/>
<comment type="pathway">
    <text evidence="2">Lipid metabolism; fatty acid beta-oxidation.</text>
</comment>
<keyword evidence="5" id="KW-0560">Oxidoreductase</keyword>
<dbReference type="CDD" id="cd06558">
    <property type="entry name" value="crotonase-like"/>
    <property type="match status" value="1"/>
</dbReference>
<dbReference type="FunFam" id="3.40.50.720:FF:000009">
    <property type="entry name" value="Fatty oxidation complex, alpha subunit"/>
    <property type="match status" value="1"/>
</dbReference>
<comment type="catalytic activity">
    <reaction evidence="12">
        <text>a (3S)-3-hydroxyacyl-CoA + NAD(+) = a 3-oxoacyl-CoA + NADH + H(+)</text>
        <dbReference type="Rhea" id="RHEA:22432"/>
        <dbReference type="ChEBI" id="CHEBI:15378"/>
        <dbReference type="ChEBI" id="CHEBI:57318"/>
        <dbReference type="ChEBI" id="CHEBI:57540"/>
        <dbReference type="ChEBI" id="CHEBI:57945"/>
        <dbReference type="ChEBI" id="CHEBI:90726"/>
        <dbReference type="EC" id="1.1.1.35"/>
    </reaction>
</comment>
<dbReference type="AlphaFoldDB" id="A0A1Y5RRG7"/>
<evidence type="ECO:0000256" key="9">
    <source>
        <dbReference type="ARBA" id="ARBA00023235"/>
    </source>
</evidence>
<dbReference type="FunFam" id="1.10.1040.50:FF:000006">
    <property type="entry name" value="Peroxisomal bifunctional enzyme"/>
    <property type="match status" value="1"/>
</dbReference>
<keyword evidence="4" id="KW-0442">Lipid degradation</keyword>
<dbReference type="GO" id="GO:0004300">
    <property type="term" value="F:enoyl-CoA hydratase activity"/>
    <property type="evidence" value="ECO:0007669"/>
    <property type="project" value="UniProtKB-ARBA"/>
</dbReference>
<dbReference type="SUPFAM" id="SSF51735">
    <property type="entry name" value="NAD(P)-binding Rossmann-fold domains"/>
    <property type="match status" value="1"/>
</dbReference>
<evidence type="ECO:0000256" key="10">
    <source>
        <dbReference type="ARBA" id="ARBA00023239"/>
    </source>
</evidence>
<organism evidence="15 16">
    <name type="scientific">Falsiruegeria litorea R37</name>
    <dbReference type="NCBI Taxonomy" id="1200284"/>
    <lineage>
        <taxon>Bacteria</taxon>
        <taxon>Pseudomonadati</taxon>
        <taxon>Pseudomonadota</taxon>
        <taxon>Alphaproteobacteria</taxon>
        <taxon>Rhodobacterales</taxon>
        <taxon>Roseobacteraceae</taxon>
        <taxon>Falsiruegeria</taxon>
    </lineage>
</organism>
<keyword evidence="8" id="KW-0576">Peroxisome</keyword>
<sequence>MTDSTVVTVTHEGDIAWVEIDNPPVNATSTAVREGLAAAVQQVQGARIAILICAGRTFVAGGDMSEFDRAPEEPHLPDVVQMIEDSETPFIAAMHGNVLGGGFEIAMGCAWRIAAPGTRFGLPEVNVGLVPGAGGTQRAPRLIGMKAAIDMACSGKILFAEQLLDLGGVDQIAQGDLKEVARAFAQNLPERPEKVRDRTVAALPLEEYAATEAALKIRAKGQQSPILNLEALQWAALPFEQGQPVERTLHLKLRHSIESRALRYAFFAERAVSKPKLIDGVEPRPLNQIAIVGGGLMGAGIAMACLSGGLSVTLIERDATAAHAARSRVDGLIDGGVKRGKFSPDQHADMMERLATTDRYADAADADLAIEAVFEDLGVKRDVFRQLSTVMGPDAILATNTSYLDPTLIFEGIPNLTRCLGLHFFSPAHVMKLLEIVKTPDTDPQVIATGFALGKRLRKVSVLSGICDGFIGNRMLAAYRREAEYLLADGALPYQVDAAMREAGLPMGPFELQDLTGLQIAWANRKRQATTRDPNERYERIADTLCEMDRLGQRSGKGWYRYEKGSRTPIRDAEVEKLIVAYSKNNGLTRHIFTAEEISDRLLNVLADEGQQIVNEGIAERAEDVDVVKLFGYGFPRWRGGPMFLASSKQEKAA</sequence>
<dbReference type="OrthoDB" id="9771883at2"/>
<keyword evidence="7" id="KW-0443">Lipid metabolism</keyword>
<feature type="domain" description="3-hydroxyacyl-CoA dehydrogenase C-terminal" evidence="13">
    <location>
        <begin position="469"/>
        <end position="562"/>
    </location>
</feature>
<evidence type="ECO:0000256" key="11">
    <source>
        <dbReference type="ARBA" id="ARBA00023268"/>
    </source>
</evidence>
<dbReference type="GO" id="GO:0070403">
    <property type="term" value="F:NAD+ binding"/>
    <property type="evidence" value="ECO:0007669"/>
    <property type="project" value="InterPro"/>
</dbReference>
<dbReference type="InterPro" id="IPR001753">
    <property type="entry name" value="Enoyl-CoA_hydra/iso"/>
</dbReference>
<gene>
    <name evidence="15" type="primary">fadB_2</name>
    <name evidence="15" type="ORF">TRL7639_00695</name>
</gene>
<keyword evidence="6" id="KW-0520">NAD</keyword>